<dbReference type="EMBL" id="JAWDIE010000016">
    <property type="protein sequence ID" value="MEJ7138906.1"/>
    <property type="molecule type" value="Genomic_DNA"/>
</dbReference>
<gene>
    <name evidence="1" type="ORF">RV045_10780</name>
</gene>
<proteinExistence type="predicted"/>
<sequence>MHTSPPAAAFRRPDLHCHSVFSDGTQTPEALADMARSNGVDLWALTDHDTVDGIALARAAAREAGIAFLSGVEISVSLMNETVHIVGLGVDENHPGLLTGLAHIRHDRLARAQRMADGLAEAGIPGAFDGAMQYVRNPDLVSRAHFARWLVAQGVCRHTQEVFGRYLTPGKPGYVPHVWATLQDALGWIADSGGIAVLAHPGRYRYDALQREQLHEQFTALGGQAVEVVTGSHRSSDVAFYARVAQERGLLASHGSDFHDPHESKIHLGQCPDMPEGLTPVWTRLQERIQRPALH</sequence>
<reference evidence="1" key="1">
    <citation type="submission" date="2023-10" db="EMBL/GenBank/DDBJ databases">
        <title>Amphibacter perezi, gen. nov., sp. nov. a novel taxa of the family Comamonadaceae, class Betaproteobacteria isolated from the skin microbiota of Pelophylax perezi from different populations.</title>
        <authorList>
            <person name="Costa S."/>
            <person name="Proenca D.N."/>
            <person name="Lopes I."/>
            <person name="Morais P.V."/>
        </authorList>
    </citation>
    <scope>NUCLEOTIDE SEQUENCE</scope>
    <source>
        <strain evidence="1">SL12-8</strain>
    </source>
</reference>
<organism evidence="1 2">
    <name type="scientific">Amphibiibacter pelophylacis</name>
    <dbReference type="NCBI Taxonomy" id="1799477"/>
    <lineage>
        <taxon>Bacteria</taxon>
        <taxon>Pseudomonadati</taxon>
        <taxon>Pseudomonadota</taxon>
        <taxon>Betaproteobacteria</taxon>
        <taxon>Burkholderiales</taxon>
        <taxon>Sphaerotilaceae</taxon>
        <taxon>Amphibiibacter</taxon>
    </lineage>
</organism>
<evidence type="ECO:0000313" key="1">
    <source>
        <dbReference type="EMBL" id="MEJ7138906.1"/>
    </source>
</evidence>
<comment type="caution">
    <text evidence="1">The sequence shown here is derived from an EMBL/GenBank/DDBJ whole genome shotgun (WGS) entry which is preliminary data.</text>
</comment>
<evidence type="ECO:0000313" key="2">
    <source>
        <dbReference type="Proteomes" id="UP001364695"/>
    </source>
</evidence>
<dbReference type="Proteomes" id="UP001364695">
    <property type="component" value="Unassembled WGS sequence"/>
</dbReference>
<name>A0ACC6P3V9_9BURK</name>
<accession>A0ACC6P3V9</accession>
<keyword evidence="2" id="KW-1185">Reference proteome</keyword>
<protein>
    <submittedName>
        <fullName evidence="1">PHP domain-containing protein</fullName>
    </submittedName>
</protein>